<reference evidence="2" key="1">
    <citation type="submission" date="2023-07" db="EMBL/GenBank/DDBJ databases">
        <title>draft genome sequence of fig (Ficus carica).</title>
        <authorList>
            <person name="Takahashi T."/>
            <person name="Nishimura K."/>
        </authorList>
    </citation>
    <scope>NUCLEOTIDE SEQUENCE</scope>
</reference>
<protein>
    <submittedName>
        <fullName evidence="2">Uncharacterized protein</fullName>
    </submittedName>
</protein>
<feature type="region of interest" description="Disordered" evidence="1">
    <location>
        <begin position="55"/>
        <end position="74"/>
    </location>
</feature>
<proteinExistence type="predicted"/>
<dbReference type="Proteomes" id="UP001187192">
    <property type="component" value="Unassembled WGS sequence"/>
</dbReference>
<accession>A0AA88DF26</accession>
<dbReference type="EMBL" id="BTGU01000048">
    <property type="protein sequence ID" value="GMN53951.1"/>
    <property type="molecule type" value="Genomic_DNA"/>
</dbReference>
<feature type="compositionally biased region" description="Basic and acidic residues" evidence="1">
    <location>
        <begin position="61"/>
        <end position="74"/>
    </location>
</feature>
<evidence type="ECO:0000256" key="1">
    <source>
        <dbReference type="SAM" id="MobiDB-lite"/>
    </source>
</evidence>
<sequence length="74" mass="8369">MIIVSPFATVTEGRLLQDWDPAAAVHKFNAGDHNSQRLLRELGFDHSRLEQYRKLSANLVPDRRSPGGPDPEHH</sequence>
<keyword evidence="3" id="KW-1185">Reference proteome</keyword>
<name>A0AA88DF26_FICCA</name>
<evidence type="ECO:0000313" key="3">
    <source>
        <dbReference type="Proteomes" id="UP001187192"/>
    </source>
</evidence>
<evidence type="ECO:0000313" key="2">
    <source>
        <dbReference type="EMBL" id="GMN53951.1"/>
    </source>
</evidence>
<gene>
    <name evidence="2" type="ORF">TIFTF001_023094</name>
</gene>
<organism evidence="2 3">
    <name type="scientific">Ficus carica</name>
    <name type="common">Common fig</name>
    <dbReference type="NCBI Taxonomy" id="3494"/>
    <lineage>
        <taxon>Eukaryota</taxon>
        <taxon>Viridiplantae</taxon>
        <taxon>Streptophyta</taxon>
        <taxon>Embryophyta</taxon>
        <taxon>Tracheophyta</taxon>
        <taxon>Spermatophyta</taxon>
        <taxon>Magnoliopsida</taxon>
        <taxon>eudicotyledons</taxon>
        <taxon>Gunneridae</taxon>
        <taxon>Pentapetalae</taxon>
        <taxon>rosids</taxon>
        <taxon>fabids</taxon>
        <taxon>Rosales</taxon>
        <taxon>Moraceae</taxon>
        <taxon>Ficeae</taxon>
        <taxon>Ficus</taxon>
    </lineage>
</organism>
<dbReference type="AlphaFoldDB" id="A0AA88DF26"/>
<comment type="caution">
    <text evidence="2">The sequence shown here is derived from an EMBL/GenBank/DDBJ whole genome shotgun (WGS) entry which is preliminary data.</text>
</comment>